<dbReference type="Pfam" id="PF19300">
    <property type="entry name" value="BPD_transp_1_N"/>
    <property type="match status" value="1"/>
</dbReference>
<evidence type="ECO:0000256" key="7">
    <source>
        <dbReference type="RuleBase" id="RU363032"/>
    </source>
</evidence>
<comment type="caution">
    <text evidence="8">The sequence shown here is derived from an EMBL/GenBank/DDBJ whole genome shotgun (WGS) entry which is preliminary data.</text>
</comment>
<reference evidence="8" key="1">
    <citation type="submission" date="2022-12" db="EMBL/GenBank/DDBJ databases">
        <authorList>
            <person name="Voronina O.L."/>
            <person name="Kunda M.S."/>
            <person name="Ryzhova N."/>
            <person name="Aksenova E.I."/>
        </authorList>
    </citation>
    <scope>NUCLEOTIDE SEQUENCE</scope>
    <source>
        <strain evidence="8">SCCH136:Ach223948</strain>
    </source>
</reference>
<dbReference type="EMBL" id="JAPZVI010000010">
    <property type="protein sequence ID" value="MCZ8402747.1"/>
    <property type="molecule type" value="Genomic_DNA"/>
</dbReference>
<keyword evidence="2 7" id="KW-0813">Transport</keyword>
<organism evidence="8 9">
    <name type="scientific">Alcaligenes xylosoxydans xylosoxydans</name>
    <name type="common">Achromobacter xylosoxidans</name>
    <dbReference type="NCBI Taxonomy" id="85698"/>
    <lineage>
        <taxon>Bacteria</taxon>
        <taxon>Pseudomonadati</taxon>
        <taxon>Pseudomonadota</taxon>
        <taxon>Betaproteobacteria</taxon>
        <taxon>Burkholderiales</taxon>
        <taxon>Alcaligenaceae</taxon>
        <taxon>Achromobacter</taxon>
    </lineage>
</organism>
<dbReference type="InterPro" id="IPR045621">
    <property type="entry name" value="BPD_transp_1_N"/>
</dbReference>
<comment type="subcellular location">
    <subcellularLocation>
        <location evidence="1 7">Cell membrane</location>
        <topology evidence="1 7">Multi-pass membrane protein</topology>
    </subcellularLocation>
</comment>
<keyword evidence="6 7" id="KW-0472">Membrane</keyword>
<feature type="transmembrane region" description="Helical" evidence="7">
    <location>
        <begin position="98"/>
        <end position="121"/>
    </location>
</feature>
<feature type="transmembrane region" description="Helical" evidence="7">
    <location>
        <begin position="188"/>
        <end position="207"/>
    </location>
</feature>
<dbReference type="PANTHER" id="PTHR43163">
    <property type="entry name" value="DIPEPTIDE TRANSPORT SYSTEM PERMEASE PROTEIN DPPB-RELATED"/>
    <property type="match status" value="1"/>
</dbReference>
<evidence type="ECO:0000256" key="3">
    <source>
        <dbReference type="ARBA" id="ARBA00022475"/>
    </source>
</evidence>
<dbReference type="KEGG" id="axx:ERS451415_04577"/>
<evidence type="ECO:0000313" key="8">
    <source>
        <dbReference type="EMBL" id="MCZ8402747.1"/>
    </source>
</evidence>
<dbReference type="RefSeq" id="WP_020928982.1">
    <property type="nucleotide sequence ID" value="NZ_CP054571.1"/>
</dbReference>
<dbReference type="CDD" id="cd06261">
    <property type="entry name" value="TM_PBP2"/>
    <property type="match status" value="1"/>
</dbReference>
<comment type="similarity">
    <text evidence="7">Belongs to the binding-protein-dependent transport system permease family.</text>
</comment>
<gene>
    <name evidence="8" type="ORF">O9570_14945</name>
</gene>
<evidence type="ECO:0000256" key="6">
    <source>
        <dbReference type="ARBA" id="ARBA00023136"/>
    </source>
</evidence>
<keyword evidence="4 7" id="KW-0812">Transmembrane</keyword>
<dbReference type="Gene3D" id="1.10.3720.10">
    <property type="entry name" value="MetI-like"/>
    <property type="match status" value="1"/>
</dbReference>
<dbReference type="InterPro" id="IPR035906">
    <property type="entry name" value="MetI-like_sf"/>
</dbReference>
<sequence length="324" mass="35075">MTAFIIRRLCQSLVILALTSLIVFAGVYAIGDPIEILVPADATQAEIAQAVQSLGLDLPLYQQYLKFVGNALHGDLGTSFVFNQPAIQLILQRLPATLELACVALLLALAIGLPLGLVAGLKPDSALDRGIMTGSILGFSLPNFWQGIMLVLIFSVTLGWLPSTGRGPTGDILGIHTSLASWDGIRHLILPALNLALFKIALIVRLTRSGVRETMPLDYVKFARAKGLRESRVIYMHVLKNILIPIVTVVGMEFGSLIAFATVTETIFAWPGVGKLIIDSIMKLDRPVVVAYLLIVVTMFIVLNLLVDIIYSVLDPRVRVGASE</sequence>
<dbReference type="eggNOG" id="COG0601">
    <property type="taxonomic scope" value="Bacteria"/>
</dbReference>
<dbReference type="Proteomes" id="UP001141992">
    <property type="component" value="Unassembled WGS sequence"/>
</dbReference>
<evidence type="ECO:0000313" key="9">
    <source>
        <dbReference type="Proteomes" id="UP001141992"/>
    </source>
</evidence>
<evidence type="ECO:0000256" key="2">
    <source>
        <dbReference type="ARBA" id="ARBA00022448"/>
    </source>
</evidence>
<name>A0A0D6IE47_ALCXX</name>
<evidence type="ECO:0000256" key="5">
    <source>
        <dbReference type="ARBA" id="ARBA00022989"/>
    </source>
</evidence>
<evidence type="ECO:0000256" key="4">
    <source>
        <dbReference type="ARBA" id="ARBA00022692"/>
    </source>
</evidence>
<dbReference type="SUPFAM" id="SSF161098">
    <property type="entry name" value="MetI-like"/>
    <property type="match status" value="1"/>
</dbReference>
<dbReference type="AlphaFoldDB" id="A0A0D6IE47"/>
<feature type="transmembrane region" description="Helical" evidence="7">
    <location>
        <begin position="290"/>
        <end position="314"/>
    </location>
</feature>
<dbReference type="GO" id="GO:0005886">
    <property type="term" value="C:plasma membrane"/>
    <property type="evidence" value="ECO:0007669"/>
    <property type="project" value="UniProtKB-SubCell"/>
</dbReference>
<dbReference type="Pfam" id="PF00528">
    <property type="entry name" value="BPD_transp_1"/>
    <property type="match status" value="1"/>
</dbReference>
<accession>A0A0D6IE47</accession>
<feature type="transmembrane region" description="Helical" evidence="7">
    <location>
        <begin position="142"/>
        <end position="161"/>
    </location>
</feature>
<keyword evidence="5 7" id="KW-1133">Transmembrane helix</keyword>
<keyword evidence="3" id="KW-1003">Cell membrane</keyword>
<proteinExistence type="inferred from homology"/>
<dbReference type="InterPro" id="IPR000515">
    <property type="entry name" value="MetI-like"/>
</dbReference>
<dbReference type="PROSITE" id="PS50928">
    <property type="entry name" value="ABC_TM1"/>
    <property type="match status" value="1"/>
</dbReference>
<dbReference type="GO" id="GO:0055085">
    <property type="term" value="P:transmembrane transport"/>
    <property type="evidence" value="ECO:0007669"/>
    <property type="project" value="InterPro"/>
</dbReference>
<dbReference type="PANTHER" id="PTHR43163:SF2">
    <property type="entry name" value="ABC TRANSPORTER PERMEASE PROTEIN"/>
    <property type="match status" value="1"/>
</dbReference>
<protein>
    <submittedName>
        <fullName evidence="8">ABC transporter permease</fullName>
    </submittedName>
</protein>
<evidence type="ECO:0000256" key="1">
    <source>
        <dbReference type="ARBA" id="ARBA00004651"/>
    </source>
</evidence>